<name>A0ABR2ZTS7_9AGAR</name>
<dbReference type="Gene3D" id="3.80.10.10">
    <property type="entry name" value="Ribonuclease Inhibitor"/>
    <property type="match status" value="1"/>
</dbReference>
<evidence type="ECO:0000313" key="1">
    <source>
        <dbReference type="EMBL" id="KAL0064477.1"/>
    </source>
</evidence>
<evidence type="ECO:0000313" key="2">
    <source>
        <dbReference type="Proteomes" id="UP001437256"/>
    </source>
</evidence>
<proteinExistence type="predicted"/>
<dbReference type="InterPro" id="IPR032675">
    <property type="entry name" value="LRR_dom_sf"/>
</dbReference>
<organism evidence="1 2">
    <name type="scientific">Marasmius tenuissimus</name>
    <dbReference type="NCBI Taxonomy" id="585030"/>
    <lineage>
        <taxon>Eukaryota</taxon>
        <taxon>Fungi</taxon>
        <taxon>Dikarya</taxon>
        <taxon>Basidiomycota</taxon>
        <taxon>Agaricomycotina</taxon>
        <taxon>Agaricomycetes</taxon>
        <taxon>Agaricomycetidae</taxon>
        <taxon>Agaricales</taxon>
        <taxon>Marasmiineae</taxon>
        <taxon>Marasmiaceae</taxon>
        <taxon>Marasmius</taxon>
    </lineage>
</organism>
<reference evidence="1 2" key="1">
    <citation type="submission" date="2024-05" db="EMBL/GenBank/DDBJ databases">
        <title>A draft genome resource for the thread blight pathogen Marasmius tenuissimus strain MS-2.</title>
        <authorList>
            <person name="Yulfo-Soto G.E."/>
            <person name="Baruah I.K."/>
            <person name="Amoako-Attah I."/>
            <person name="Bukari Y."/>
            <person name="Meinhardt L.W."/>
            <person name="Bailey B.A."/>
            <person name="Cohen S.P."/>
        </authorList>
    </citation>
    <scope>NUCLEOTIDE SEQUENCE [LARGE SCALE GENOMIC DNA]</scope>
    <source>
        <strain evidence="1 2">MS-2</strain>
    </source>
</reference>
<dbReference type="Proteomes" id="UP001437256">
    <property type="component" value="Unassembled WGS sequence"/>
</dbReference>
<sequence>MVNPRSKAISARLQNSNPFDRLSVEVIEEIMWNGEETFFQSLRDSSFVREGDIFAWIQISQRLRTIAMASGKLWSVIRLECDVGCNPSKRRSPNARKIQRALRNILLRAKSAPLIIEVVLRDMWWTATATSHNDLILTLAQAPNSWKSLTANVLCETTFAAGALKPIRTKLAGLHELSLWIRGWDDTLEDFVSGLRPFQQLRYLNLYMGTITFTNGHFADDDDAIIDWDDAGSVWPLDALYGFNERALFQPLVPVAPHWPSPFHQLTRLDITASDGGLLSVLGSLVSLQELHVLLVASPDCEEMFSEEVAYRLSKKTNGPQYTLRNLHSLSMRSAESRPSMANILCALACPRLQNFAIALPKWKGFVGHLSKFYTLVALGSFLEDSGKNVDAFAVFPPPEHLLMPPYAACPTLQVALRAPTSRARVRAWLSAKMPNCKRSCWGEMRVDPNPYRDIWDRYTWPEAWKDFLAEWLPPWQLCTDTEILV</sequence>
<protein>
    <submittedName>
        <fullName evidence="1">Uncharacterized protein</fullName>
    </submittedName>
</protein>
<accession>A0ABR2ZTS7</accession>
<dbReference type="EMBL" id="JBBXMP010000062">
    <property type="protein sequence ID" value="KAL0064477.1"/>
    <property type="molecule type" value="Genomic_DNA"/>
</dbReference>
<comment type="caution">
    <text evidence="1">The sequence shown here is derived from an EMBL/GenBank/DDBJ whole genome shotgun (WGS) entry which is preliminary data.</text>
</comment>
<gene>
    <name evidence="1" type="ORF">AAF712_008641</name>
</gene>
<keyword evidence="2" id="KW-1185">Reference proteome</keyword>